<evidence type="ECO:0000256" key="5">
    <source>
        <dbReference type="ARBA" id="ARBA00023239"/>
    </source>
</evidence>
<feature type="domain" description="Dihydroxy-acid/6-phosphogluconate dehydratase C-terminal" evidence="14">
    <location>
        <begin position="551"/>
        <end position="741"/>
    </location>
</feature>
<comment type="similarity">
    <text evidence="1">Belongs to the IlvD/Edd family.</text>
</comment>
<dbReference type="CDD" id="cd08946">
    <property type="entry name" value="SDR_e"/>
    <property type="match status" value="1"/>
</dbReference>
<dbReference type="PROSITE" id="PS00887">
    <property type="entry name" value="ILVD_EDD_2"/>
    <property type="match status" value="1"/>
</dbReference>
<organism evidence="15 16">
    <name type="scientific">Colletotrichum spinosum</name>
    <dbReference type="NCBI Taxonomy" id="1347390"/>
    <lineage>
        <taxon>Eukaryota</taxon>
        <taxon>Fungi</taxon>
        <taxon>Dikarya</taxon>
        <taxon>Ascomycota</taxon>
        <taxon>Pezizomycotina</taxon>
        <taxon>Sordariomycetes</taxon>
        <taxon>Hypocreomycetidae</taxon>
        <taxon>Glomerellales</taxon>
        <taxon>Glomerellaceae</taxon>
        <taxon>Colletotrichum</taxon>
        <taxon>Colletotrichum orbiculare species complex</taxon>
    </lineage>
</organism>
<evidence type="ECO:0000256" key="7">
    <source>
        <dbReference type="ARBA" id="ARBA00029436"/>
    </source>
</evidence>
<keyword evidence="2" id="KW-0479">Metal-binding</keyword>
<dbReference type="Gene3D" id="3.50.30.80">
    <property type="entry name" value="IlvD/EDD C-terminal domain-like"/>
    <property type="match status" value="1"/>
</dbReference>
<protein>
    <recommendedName>
        <fullName evidence="9">dihydroxy-acid dehydratase</fullName>
        <ecNumber evidence="9">4.2.1.9</ecNumber>
    </recommendedName>
</protein>
<dbReference type="InterPro" id="IPR020558">
    <property type="entry name" value="DiOHA_6PGluconate_deHydtase_CS"/>
</dbReference>
<name>A0A4R8QD35_9PEZI</name>
<dbReference type="InterPro" id="IPR037237">
    <property type="entry name" value="IlvD/EDD_N"/>
</dbReference>
<evidence type="ECO:0000259" key="13">
    <source>
        <dbReference type="Pfam" id="PF01370"/>
    </source>
</evidence>
<dbReference type="AlphaFoldDB" id="A0A4R8QD35"/>
<feature type="domain" description="Dihydroxy-acid/6-phosphogluconate dehydratase N-terminal" evidence="12">
    <location>
        <begin position="263"/>
        <end position="539"/>
    </location>
</feature>
<evidence type="ECO:0000256" key="9">
    <source>
        <dbReference type="ARBA" id="ARBA00029490"/>
    </source>
</evidence>
<dbReference type="PROSITE" id="PS00886">
    <property type="entry name" value="ILVD_EDD_1"/>
    <property type="match status" value="1"/>
</dbReference>
<comment type="pathway">
    <text evidence="7">Amino-acid biosynthesis; L-valine biosynthesis; L-valine from pyruvate: step 3/4.</text>
</comment>
<dbReference type="SUPFAM" id="SSF143975">
    <property type="entry name" value="IlvD/EDD N-terminal domain-like"/>
    <property type="match status" value="1"/>
</dbReference>
<dbReference type="SUPFAM" id="SSF51735">
    <property type="entry name" value="NAD(P)-binding Rossmann-fold domains"/>
    <property type="match status" value="1"/>
</dbReference>
<dbReference type="Pfam" id="PF01370">
    <property type="entry name" value="Epimerase"/>
    <property type="match status" value="1"/>
</dbReference>
<evidence type="ECO:0000256" key="1">
    <source>
        <dbReference type="ARBA" id="ARBA00006486"/>
    </source>
</evidence>
<dbReference type="PANTHER" id="PTHR21000:SF13">
    <property type="entry name" value="DIHYDROXY-ACID DEHYDRATASE"/>
    <property type="match status" value="1"/>
</dbReference>
<evidence type="ECO:0000256" key="10">
    <source>
        <dbReference type="ARBA" id="ARBA00034078"/>
    </source>
</evidence>
<dbReference type="FunFam" id="3.50.30.80:FF:000001">
    <property type="entry name" value="Dihydroxy-acid dehydratase"/>
    <property type="match status" value="1"/>
</dbReference>
<dbReference type="PANTHER" id="PTHR21000">
    <property type="entry name" value="DIHYDROXY-ACID DEHYDRATASE DAD"/>
    <property type="match status" value="1"/>
</dbReference>
<dbReference type="EC" id="4.2.1.9" evidence="9"/>
<evidence type="ECO:0000256" key="3">
    <source>
        <dbReference type="ARBA" id="ARBA00023004"/>
    </source>
</evidence>
<dbReference type="Pfam" id="PF24877">
    <property type="entry name" value="ILV_EDD_C"/>
    <property type="match status" value="1"/>
</dbReference>
<evidence type="ECO:0000313" key="15">
    <source>
        <dbReference type="EMBL" id="TDZ36632.1"/>
    </source>
</evidence>
<comment type="cofactor">
    <cofactor evidence="10">
        <name>[2Fe-2S] cluster</name>
        <dbReference type="ChEBI" id="CHEBI:190135"/>
    </cofactor>
</comment>
<dbReference type="InterPro" id="IPR001509">
    <property type="entry name" value="Epimerase_deHydtase"/>
</dbReference>
<dbReference type="EMBL" id="QAPG01000030">
    <property type="protein sequence ID" value="TDZ36632.1"/>
    <property type="molecule type" value="Genomic_DNA"/>
</dbReference>
<dbReference type="InterPro" id="IPR050165">
    <property type="entry name" value="DHAD_IlvD/Edd"/>
</dbReference>
<dbReference type="Proteomes" id="UP000295083">
    <property type="component" value="Unassembled WGS sequence"/>
</dbReference>
<comment type="catalytic activity">
    <reaction evidence="11">
        <text>(2R,3R)-2,3-dihydroxy-3-methylpentanoate = (S)-3-methyl-2-oxopentanoate + H2O</text>
        <dbReference type="Rhea" id="RHEA:27694"/>
        <dbReference type="ChEBI" id="CHEBI:15377"/>
        <dbReference type="ChEBI" id="CHEBI:35146"/>
        <dbReference type="ChEBI" id="CHEBI:49258"/>
        <dbReference type="EC" id="4.2.1.9"/>
    </reaction>
    <physiologicalReaction direction="left-to-right" evidence="11">
        <dbReference type="Rhea" id="RHEA:27695"/>
    </physiologicalReaction>
</comment>
<evidence type="ECO:0000256" key="11">
    <source>
        <dbReference type="ARBA" id="ARBA00052865"/>
    </source>
</evidence>
<evidence type="ECO:0000256" key="8">
    <source>
        <dbReference type="ARBA" id="ARBA00029437"/>
    </source>
</evidence>
<keyword evidence="5" id="KW-0456">Lyase</keyword>
<dbReference type="Gene3D" id="3.40.50.720">
    <property type="entry name" value="NAD(P)-binding Rossmann-like Domain"/>
    <property type="match status" value="1"/>
</dbReference>
<keyword evidence="3" id="KW-0408">Iron</keyword>
<dbReference type="GO" id="GO:0005739">
    <property type="term" value="C:mitochondrion"/>
    <property type="evidence" value="ECO:0007669"/>
    <property type="project" value="TreeGrafter"/>
</dbReference>
<dbReference type="SUPFAM" id="SSF52016">
    <property type="entry name" value="LeuD/IlvD-like"/>
    <property type="match status" value="1"/>
</dbReference>
<dbReference type="GO" id="GO:0051536">
    <property type="term" value="F:iron-sulfur cluster binding"/>
    <property type="evidence" value="ECO:0007669"/>
    <property type="project" value="UniProtKB-KW"/>
</dbReference>
<dbReference type="GO" id="GO:0046872">
    <property type="term" value="F:metal ion binding"/>
    <property type="evidence" value="ECO:0007669"/>
    <property type="project" value="UniProtKB-KW"/>
</dbReference>
<evidence type="ECO:0000256" key="6">
    <source>
        <dbReference type="ARBA" id="ARBA00029304"/>
    </source>
</evidence>
<dbReference type="InterPro" id="IPR000581">
    <property type="entry name" value="ILV_EDD_N"/>
</dbReference>
<comment type="pathway">
    <text evidence="8">Amino-acid biosynthesis; L-isoleucine biosynthesis; L-isoleucine from 2-oxobutanoate: step 3/4.</text>
</comment>
<dbReference type="GO" id="GO:0004160">
    <property type="term" value="F:dihydroxy-acid dehydratase activity"/>
    <property type="evidence" value="ECO:0007669"/>
    <property type="project" value="UniProtKB-EC"/>
</dbReference>
<reference evidence="15 16" key="1">
    <citation type="submission" date="2018-11" db="EMBL/GenBank/DDBJ databases">
        <title>Genome sequence and assembly of Colletotrichum spinosum.</title>
        <authorList>
            <person name="Gan P."/>
            <person name="Shirasu K."/>
        </authorList>
    </citation>
    <scope>NUCLEOTIDE SEQUENCE [LARGE SCALE GENOMIC DNA]</scope>
    <source>
        <strain evidence="15 16">CBS 515.97</strain>
    </source>
</reference>
<dbReference type="Pfam" id="PF00920">
    <property type="entry name" value="ILVD_EDD_N"/>
    <property type="match status" value="1"/>
</dbReference>
<dbReference type="InterPro" id="IPR042096">
    <property type="entry name" value="Dihydro-acid_dehy_C"/>
</dbReference>
<evidence type="ECO:0000259" key="12">
    <source>
        <dbReference type="Pfam" id="PF00920"/>
    </source>
</evidence>
<feature type="domain" description="NAD-dependent epimerase/dehydratase" evidence="13">
    <location>
        <begin position="6"/>
        <end position="193"/>
    </location>
</feature>
<evidence type="ECO:0000256" key="4">
    <source>
        <dbReference type="ARBA" id="ARBA00023014"/>
    </source>
</evidence>
<evidence type="ECO:0000313" key="16">
    <source>
        <dbReference type="Proteomes" id="UP000295083"/>
    </source>
</evidence>
<keyword evidence="4" id="KW-0411">Iron-sulfur</keyword>
<dbReference type="InterPro" id="IPR036291">
    <property type="entry name" value="NAD(P)-bd_dom_sf"/>
</dbReference>
<dbReference type="InterPro" id="IPR056740">
    <property type="entry name" value="ILV_EDD_C"/>
</dbReference>
<comment type="catalytic activity">
    <reaction evidence="6">
        <text>(2R)-2,3-dihydroxy-3-methylbutanoate = 3-methyl-2-oxobutanoate + H2O</text>
        <dbReference type="Rhea" id="RHEA:24809"/>
        <dbReference type="ChEBI" id="CHEBI:11851"/>
        <dbReference type="ChEBI" id="CHEBI:15377"/>
        <dbReference type="ChEBI" id="CHEBI:49072"/>
        <dbReference type="EC" id="4.2.1.9"/>
    </reaction>
    <physiologicalReaction direction="left-to-right" evidence="6">
        <dbReference type="Rhea" id="RHEA:24810"/>
    </physiologicalReaction>
</comment>
<accession>A0A4R8QD35</accession>
<comment type="caution">
    <text evidence="15">The sequence shown here is derived from an EMBL/GenBank/DDBJ whole genome shotgun (WGS) entry which is preliminary data.</text>
</comment>
<evidence type="ECO:0000259" key="14">
    <source>
        <dbReference type="Pfam" id="PF24877"/>
    </source>
</evidence>
<evidence type="ECO:0000256" key="2">
    <source>
        <dbReference type="ARBA" id="ARBA00022723"/>
    </source>
</evidence>
<keyword evidence="16" id="KW-1185">Reference proteome</keyword>
<dbReference type="GO" id="GO:0009082">
    <property type="term" value="P:branched-chain amino acid biosynthetic process"/>
    <property type="evidence" value="ECO:0007669"/>
    <property type="project" value="TreeGrafter"/>
</dbReference>
<sequence>MGKRVVFTGGSGAAGRWVVQELLRYGHEVINLDITPLDNPAVHTVKCDITDSGQVYSALYTPFRFSEPLDKAQTPDAVIHFAGYARPLMAPDNEIFKSNVNAFHNVVEAACKMGVKKIILASSVTVYGVTYAEGHRNFTSFPIDETVDCNPTDPYALSKLVGETVARSYASRFGIDIYCLRIGAVIEPDQYEQKFTRYNETPEAWAVHGWSYTDARDLGQMCHLGLEKDGLGWQVFNATNDQMTSLEPTTDFLQRVSPGTRMRVGMRFSLQSRELIADNIETITCAQAHDATIAIPGCDKNMPGCVMAVARHNRPSVIVYGGTVQGGYCEVLKKPIDIVTCYEAQGAYLFGTLGSWTDDKSVTPEEILSSVEKGAVPGPGACGGMYTANSLATIIETLGLSVPGSSSTPAASPTKMREAEKVAEAIEVCMRRNIRPRTILTKESFENALVITMALGGSTNSVLHTLAMARAAEVPLELEDFQRVSRKTPFIANLKPSGKYVIEDLFHIGGVPSVTKLLIAGGLINGDTLTVTGKTLRENVESWPSLPPQQDIIRPLSNPVKAAGHLIVLKGNLAPGGAVAKITGKEGLRFQGEARVFNKESELVKELNAGNIPRDRNIVLVVRYEGPKGGPGMPEQLRASATLIGANLKNVALITDGRYSGASHGFIVGHIVPEAAVGGPIAVVNDGDIINIDAETSTITMNVTDEDITNRLSTWKAPRPTVTRGTLAKYAHLVGSASDGAVTDLF</sequence>
<proteinExistence type="inferred from homology"/>
<gene>
    <name evidence="15" type="ORF">C8035_v005163</name>
</gene>